<reference evidence="8" key="1">
    <citation type="submission" date="2021-10" db="EMBL/GenBank/DDBJ databases">
        <title>De novo Genome Assembly of Clathrus columnatus (Basidiomycota, Fungi) Using Illumina and Nanopore Sequence Data.</title>
        <authorList>
            <person name="Ogiso-Tanaka E."/>
            <person name="Itagaki H."/>
            <person name="Hosoya T."/>
            <person name="Hosaka K."/>
        </authorList>
    </citation>
    <scope>NUCLEOTIDE SEQUENCE</scope>
    <source>
        <strain evidence="8">MO-923</strain>
    </source>
</reference>
<dbReference type="GO" id="GO:0005778">
    <property type="term" value="C:peroxisomal membrane"/>
    <property type="evidence" value="ECO:0007669"/>
    <property type="project" value="UniProtKB-ARBA"/>
</dbReference>
<feature type="transmembrane region" description="Helical" evidence="6">
    <location>
        <begin position="137"/>
        <end position="158"/>
    </location>
</feature>
<dbReference type="EMBL" id="BPWL01000008">
    <property type="protein sequence ID" value="GJJ13383.1"/>
    <property type="molecule type" value="Genomic_DNA"/>
</dbReference>
<dbReference type="InterPro" id="IPR010482">
    <property type="entry name" value="TECPR1-like_DysF"/>
</dbReference>
<proteinExistence type="predicted"/>
<feature type="domain" description="TECPR1-like DysF" evidence="7">
    <location>
        <begin position="266"/>
        <end position="344"/>
    </location>
</feature>
<dbReference type="PANTHER" id="PTHR28304:SF2">
    <property type="entry name" value="PEROXISOMAL MEMBRANE PROTEIN PEX29"/>
    <property type="match status" value="1"/>
</dbReference>
<evidence type="ECO:0000259" key="7">
    <source>
        <dbReference type="Pfam" id="PF06398"/>
    </source>
</evidence>
<comment type="caution">
    <text evidence="8">The sequence shown here is derived from an EMBL/GenBank/DDBJ whole genome shotgun (WGS) entry which is preliminary data.</text>
</comment>
<organism evidence="8 9">
    <name type="scientific">Clathrus columnatus</name>
    <dbReference type="NCBI Taxonomy" id="1419009"/>
    <lineage>
        <taxon>Eukaryota</taxon>
        <taxon>Fungi</taxon>
        <taxon>Dikarya</taxon>
        <taxon>Basidiomycota</taxon>
        <taxon>Agaricomycotina</taxon>
        <taxon>Agaricomycetes</taxon>
        <taxon>Phallomycetidae</taxon>
        <taxon>Phallales</taxon>
        <taxon>Clathraceae</taxon>
        <taxon>Clathrus</taxon>
    </lineage>
</organism>
<evidence type="ECO:0000256" key="2">
    <source>
        <dbReference type="ARBA" id="ARBA00022692"/>
    </source>
</evidence>
<evidence type="ECO:0000256" key="3">
    <source>
        <dbReference type="ARBA" id="ARBA00022989"/>
    </source>
</evidence>
<evidence type="ECO:0000256" key="6">
    <source>
        <dbReference type="SAM" id="Phobius"/>
    </source>
</evidence>
<evidence type="ECO:0000256" key="5">
    <source>
        <dbReference type="SAM" id="MobiDB-lite"/>
    </source>
</evidence>
<keyword evidence="2 6" id="KW-0812">Transmembrane</keyword>
<dbReference type="Proteomes" id="UP001050691">
    <property type="component" value="Unassembled WGS sequence"/>
</dbReference>
<dbReference type="InterPro" id="IPR052816">
    <property type="entry name" value="Peroxisomal_Membrane_PEX28-32"/>
</dbReference>
<accession>A0AAV5AIN8</accession>
<keyword evidence="4 6" id="KW-0472">Membrane</keyword>
<evidence type="ECO:0000313" key="8">
    <source>
        <dbReference type="EMBL" id="GJJ13383.1"/>
    </source>
</evidence>
<comment type="subcellular location">
    <subcellularLocation>
        <location evidence="1">Membrane</location>
        <topology evidence="1">Multi-pass membrane protein</topology>
    </subcellularLocation>
</comment>
<evidence type="ECO:0000313" key="9">
    <source>
        <dbReference type="Proteomes" id="UP001050691"/>
    </source>
</evidence>
<evidence type="ECO:0000256" key="4">
    <source>
        <dbReference type="ARBA" id="ARBA00023136"/>
    </source>
</evidence>
<sequence length="401" mass="45234">MIDLDYVEVPPCATALQTEKASSTRKKVIILHTPANPFDNNSQTAQPASTFPSSPSAKNSFTSTLLSSTLFLPTLPETTTFSKDDHEKLLSSREPLSLPTTTVNFRRFVTRSGPVFWLQDRIEEIIMWRRGWKVTCIFPRLFLLVPNLAVISVLLGTYNSTPSSDTSLKPSYVLPKEGSAEWFANLQGIQNLMGVVSDAHDMAVPWLPVVTWNSPYTPHLFTLVCLLTLALLPVVVYVPITPVLLTVGLLPMKTFLQRIIDNNNLTEAQWVVEKQEVELMENERWSPGTGWSKTALKHEEKPWTSFYLEENDQTGDIHDLTFAIPYDWDFIPTETWRLDYNGAFVPCNGDETLIIYKKMVGFTMMIIGKTLVATLQKNGNPKAWLDGDDGLIEYIVLNDML</sequence>
<name>A0AAV5AIN8_9AGAM</name>
<evidence type="ECO:0000256" key="1">
    <source>
        <dbReference type="ARBA" id="ARBA00004141"/>
    </source>
</evidence>
<feature type="compositionally biased region" description="Polar residues" evidence="5">
    <location>
        <begin position="38"/>
        <end position="56"/>
    </location>
</feature>
<gene>
    <name evidence="8" type="ORF">Clacol_007636</name>
</gene>
<feature type="region of interest" description="Disordered" evidence="5">
    <location>
        <begin position="36"/>
        <end position="56"/>
    </location>
</feature>
<keyword evidence="3 6" id="KW-1133">Transmembrane helix</keyword>
<protein>
    <recommendedName>
        <fullName evidence="7">TECPR1-like DysF domain-containing protein</fullName>
    </recommendedName>
</protein>
<keyword evidence="9" id="KW-1185">Reference proteome</keyword>
<dbReference type="PANTHER" id="PTHR28304">
    <property type="entry name" value="PEROXISOMAL MEMBRANE PROTEIN PEX29"/>
    <property type="match status" value="1"/>
</dbReference>
<feature type="transmembrane region" description="Helical" evidence="6">
    <location>
        <begin position="220"/>
        <end position="250"/>
    </location>
</feature>
<dbReference type="GO" id="GO:0007031">
    <property type="term" value="P:peroxisome organization"/>
    <property type="evidence" value="ECO:0007669"/>
    <property type="project" value="TreeGrafter"/>
</dbReference>
<dbReference type="Pfam" id="PF06398">
    <property type="entry name" value="Pex24p"/>
    <property type="match status" value="1"/>
</dbReference>
<dbReference type="AlphaFoldDB" id="A0AAV5AIN8"/>